<proteinExistence type="predicted"/>
<keyword evidence="3" id="KW-1185">Reference proteome</keyword>
<dbReference type="Proteomes" id="UP001498398">
    <property type="component" value="Unassembled WGS sequence"/>
</dbReference>
<evidence type="ECO:0000313" key="2">
    <source>
        <dbReference type="EMBL" id="KAK7462427.1"/>
    </source>
</evidence>
<dbReference type="PANTHER" id="PTHR13318">
    <property type="entry name" value="PARTNER OF PAIRED, ISOFORM B-RELATED"/>
    <property type="match status" value="1"/>
</dbReference>
<accession>A0ABR1JMC9</accession>
<gene>
    <name evidence="2" type="ORF">VKT23_008025</name>
</gene>
<dbReference type="SUPFAM" id="SSF52047">
    <property type="entry name" value="RNI-like"/>
    <property type="match status" value="1"/>
</dbReference>
<dbReference type="Gene3D" id="1.20.1280.50">
    <property type="match status" value="1"/>
</dbReference>
<dbReference type="InterPro" id="IPR036047">
    <property type="entry name" value="F-box-like_dom_sf"/>
</dbReference>
<organism evidence="2 3">
    <name type="scientific">Marasmiellus scandens</name>
    <dbReference type="NCBI Taxonomy" id="2682957"/>
    <lineage>
        <taxon>Eukaryota</taxon>
        <taxon>Fungi</taxon>
        <taxon>Dikarya</taxon>
        <taxon>Basidiomycota</taxon>
        <taxon>Agaricomycotina</taxon>
        <taxon>Agaricomycetes</taxon>
        <taxon>Agaricomycetidae</taxon>
        <taxon>Agaricales</taxon>
        <taxon>Marasmiineae</taxon>
        <taxon>Omphalotaceae</taxon>
        <taxon>Marasmiellus</taxon>
    </lineage>
</organism>
<evidence type="ECO:0000313" key="3">
    <source>
        <dbReference type="Proteomes" id="UP001498398"/>
    </source>
</evidence>
<protein>
    <recommendedName>
        <fullName evidence="1">F-box domain-containing protein</fullName>
    </recommendedName>
</protein>
<dbReference type="InterPro" id="IPR032675">
    <property type="entry name" value="LRR_dom_sf"/>
</dbReference>
<dbReference type="Pfam" id="PF12937">
    <property type="entry name" value="F-box-like"/>
    <property type="match status" value="1"/>
</dbReference>
<evidence type="ECO:0000259" key="1">
    <source>
        <dbReference type="Pfam" id="PF12937"/>
    </source>
</evidence>
<dbReference type="EMBL" id="JBANRG010000011">
    <property type="protein sequence ID" value="KAK7462427.1"/>
    <property type="molecule type" value="Genomic_DNA"/>
</dbReference>
<sequence length="529" mass="59906">MHTLFGIPELLRLIFEQLGRKDRACCAQVCQGWAEVALDVLWYKMTMLNVALFFGPLRTLSSLSYELEHPPSPEALARFESMYSHRVRILCAGGPGDRLSRLKETYTIGSLLSNLRKLSWNAASGSEISSVVPFLHTGMERCNFTARTYHDSEQLITLMEAISLRCPSLVSLEMKVWPKPERLKPLMSLVTKLPHLEEIKIPSFPDVSQILQALSNRRELKSLRFDFCNRGAKNLSTYVNTVTSSENVLTGGFPSLEELEAYAQESITFSPLFQLDVHRLRSIRIFVGSLGSSVSPKPLLQSISRACPCLVEFSLCCHFRNIDRRQISDFVLDFDDLRDILACTSMTLLEVKIPIHFNLSDSDIQEIAQAFPKLQSLQLYSYMSTVELENAKHLSMQSIFHLVRHCPQIESISLDINASTGETLSHLYAITNTGRVGNLTYLDIGRYPLGVFLQPDMIALAKLLGQLCRPGCSLQYIVDDEENVEWIQELMSRWNNVRILMEHFSGLHSTIHSLELENASLRAQLERST</sequence>
<dbReference type="InterPro" id="IPR001810">
    <property type="entry name" value="F-box_dom"/>
</dbReference>
<feature type="domain" description="F-box" evidence="1">
    <location>
        <begin position="8"/>
        <end position="46"/>
    </location>
</feature>
<dbReference type="Gene3D" id="3.80.10.10">
    <property type="entry name" value="Ribonuclease Inhibitor"/>
    <property type="match status" value="1"/>
</dbReference>
<comment type="caution">
    <text evidence="2">The sequence shown here is derived from an EMBL/GenBank/DDBJ whole genome shotgun (WGS) entry which is preliminary data.</text>
</comment>
<reference evidence="2 3" key="1">
    <citation type="submission" date="2024-01" db="EMBL/GenBank/DDBJ databases">
        <title>A draft genome for the cacao thread blight pathogen Marasmiellus scandens.</title>
        <authorList>
            <person name="Baruah I.K."/>
            <person name="Leung J."/>
            <person name="Bukari Y."/>
            <person name="Amoako-Attah I."/>
            <person name="Meinhardt L.W."/>
            <person name="Bailey B.A."/>
            <person name="Cohen S.P."/>
        </authorList>
    </citation>
    <scope>NUCLEOTIDE SEQUENCE [LARGE SCALE GENOMIC DNA]</scope>
    <source>
        <strain evidence="2 3">GH-19</strain>
    </source>
</reference>
<dbReference type="SUPFAM" id="SSF81383">
    <property type="entry name" value="F-box domain"/>
    <property type="match status" value="1"/>
</dbReference>
<name>A0ABR1JMC9_9AGAR</name>